<feature type="active site" description="Nucleophile" evidence="6">
    <location>
        <position position="463"/>
    </location>
</feature>
<evidence type="ECO:0000256" key="6">
    <source>
        <dbReference type="PIRSR" id="PIRSR005536-1"/>
    </source>
</evidence>
<dbReference type="PROSITE" id="PS00512">
    <property type="entry name" value="ALPHA_GALACTOSIDASE"/>
    <property type="match status" value="1"/>
</dbReference>
<dbReference type="Pfam" id="PF16875">
    <property type="entry name" value="Glyco_hydro_36N"/>
    <property type="match status" value="1"/>
</dbReference>
<gene>
    <name evidence="8" type="ORF">IPF40_13395</name>
</gene>
<evidence type="ECO:0000313" key="9">
    <source>
        <dbReference type="Proteomes" id="UP000718281"/>
    </source>
</evidence>
<dbReference type="InterPro" id="IPR031704">
    <property type="entry name" value="Glyco_hydro_36_N"/>
</dbReference>
<dbReference type="GO" id="GO:0004557">
    <property type="term" value="F:alpha-galactosidase activity"/>
    <property type="evidence" value="ECO:0007669"/>
    <property type="project" value="UniProtKB-UniRule"/>
</dbReference>
<keyword evidence="4 5" id="KW-0326">Glycosidase</keyword>
<dbReference type="InterPro" id="IPR038417">
    <property type="entry name" value="Alpga-gal_N_sf"/>
</dbReference>
<comment type="catalytic activity">
    <reaction evidence="1 5">
        <text>Hydrolysis of terminal, non-reducing alpha-D-galactose residues in alpha-D-galactosides, including galactose oligosaccharides, galactomannans and galactolipids.</text>
        <dbReference type="EC" id="3.2.1.22"/>
    </reaction>
</comment>
<comment type="similarity">
    <text evidence="5">Belongs to the glycosyl hydrolase.</text>
</comment>
<dbReference type="PIRSF" id="PIRSF005536">
    <property type="entry name" value="Agal"/>
    <property type="match status" value="1"/>
</dbReference>
<evidence type="ECO:0000256" key="2">
    <source>
        <dbReference type="ARBA" id="ARBA00012755"/>
    </source>
</evidence>
<dbReference type="EMBL" id="JADIXZ010000006">
    <property type="protein sequence ID" value="MBK6301981.1"/>
    <property type="molecule type" value="Genomic_DNA"/>
</dbReference>
<dbReference type="InterPro" id="IPR002252">
    <property type="entry name" value="Glyco_hydro_36"/>
</dbReference>
<protein>
    <recommendedName>
        <fullName evidence="2 5">Alpha-galactosidase</fullName>
        <ecNumber evidence="2 5">3.2.1.22</ecNumber>
    </recommendedName>
</protein>
<dbReference type="CDD" id="cd14791">
    <property type="entry name" value="GH36"/>
    <property type="match status" value="1"/>
</dbReference>
<reference evidence="8 9" key="1">
    <citation type="submission" date="2020-10" db="EMBL/GenBank/DDBJ databases">
        <title>Connecting structure to function with the recovery of over 1000 high-quality activated sludge metagenome-assembled genomes encoding full-length rRNA genes using long-read sequencing.</title>
        <authorList>
            <person name="Singleton C.M."/>
            <person name="Petriglieri F."/>
            <person name="Kristensen J.M."/>
            <person name="Kirkegaard R.H."/>
            <person name="Michaelsen T.Y."/>
            <person name="Andersen M.H."/>
            <person name="Karst S.M."/>
            <person name="Dueholm M.S."/>
            <person name="Nielsen P.H."/>
            <person name="Albertsen M."/>
        </authorList>
    </citation>
    <scope>NUCLEOTIDE SEQUENCE [LARGE SCALE GENOMIC DNA]</scope>
    <source>
        <strain evidence="8">AalE_18-Q3-R2-46_BAT3C.188</strain>
    </source>
</reference>
<dbReference type="Pfam" id="PF02065">
    <property type="entry name" value="Melibiase"/>
    <property type="match status" value="1"/>
</dbReference>
<evidence type="ECO:0000256" key="4">
    <source>
        <dbReference type="ARBA" id="ARBA00023295"/>
    </source>
</evidence>
<dbReference type="PANTHER" id="PTHR43053:SF3">
    <property type="entry name" value="ALPHA-GALACTOSIDASE C-RELATED"/>
    <property type="match status" value="1"/>
</dbReference>
<evidence type="ECO:0000256" key="1">
    <source>
        <dbReference type="ARBA" id="ARBA00001255"/>
    </source>
</evidence>
<dbReference type="InterPro" id="IPR000111">
    <property type="entry name" value="Glyco_hydro_27/36_CS"/>
</dbReference>
<dbReference type="Gene3D" id="2.70.98.60">
    <property type="entry name" value="alpha-galactosidase from lactobacil brevis"/>
    <property type="match status" value="1"/>
</dbReference>
<dbReference type="FunFam" id="3.20.20.70:FF:000118">
    <property type="entry name" value="Alpha-galactosidase"/>
    <property type="match status" value="1"/>
</dbReference>
<feature type="active site" description="Proton donor" evidence="6">
    <location>
        <position position="529"/>
    </location>
</feature>
<accession>A0A934X6A3</accession>
<dbReference type="SUPFAM" id="SSF51445">
    <property type="entry name" value="(Trans)glycosidases"/>
    <property type="match status" value="1"/>
</dbReference>
<dbReference type="Gene3D" id="3.20.20.70">
    <property type="entry name" value="Aldolase class I"/>
    <property type="match status" value="1"/>
</dbReference>
<dbReference type="Proteomes" id="UP000718281">
    <property type="component" value="Unassembled WGS sequence"/>
</dbReference>
<evidence type="ECO:0000259" key="7">
    <source>
        <dbReference type="Pfam" id="PF16875"/>
    </source>
</evidence>
<name>A0A934X6A3_9MICO</name>
<proteinExistence type="inferred from homology"/>
<dbReference type="InterPro" id="IPR013785">
    <property type="entry name" value="Aldolase_TIM"/>
</dbReference>
<evidence type="ECO:0000313" key="8">
    <source>
        <dbReference type="EMBL" id="MBK6301981.1"/>
    </source>
</evidence>
<dbReference type="PANTHER" id="PTHR43053">
    <property type="entry name" value="GLYCOSIDASE FAMILY 31"/>
    <property type="match status" value="1"/>
</dbReference>
<evidence type="ECO:0000256" key="3">
    <source>
        <dbReference type="ARBA" id="ARBA00022801"/>
    </source>
</evidence>
<dbReference type="InterPro" id="IPR017853">
    <property type="entry name" value="GH"/>
</dbReference>
<keyword evidence="3 5" id="KW-0378">Hydrolase</keyword>
<dbReference type="InterPro" id="IPR050985">
    <property type="entry name" value="Alpha-glycosidase_related"/>
</dbReference>
<dbReference type="PRINTS" id="PR00743">
    <property type="entry name" value="GLHYDRLASE36"/>
</dbReference>
<evidence type="ECO:0000256" key="5">
    <source>
        <dbReference type="PIRNR" id="PIRNR005536"/>
    </source>
</evidence>
<sequence>MTTAPSVPTMLHLRLGGTSVVARLDDAALPCVLHWGPDLGDVSTQALDELQIALTPPYVDSPISSQAAVALLPQHSSGWLGRPGLLGSRAGGRSWSVSFDRVEHRVETAGSADWADGAAGAVRLRSVGLDRPSALEVTTEIEVHPSGLVRVRAQVRNLGADDYEVAHLLPALPVPAEAGELLDMTGRHTHERTPQRRPFDPGAWVREAWGGRPGHDSATVMCAGEPGFGFRSGRVWGVHVAHSGNQVVLAEHSTAGWRLLRGGEVLLPGEGVLHPQESYSSPWLVASWGEGLDAFSQRVHRFLRARPHHPRGPRPVLLNTWEAVYFDHDLGKLITLADRAAELGIERFVLDDGWFRHRRSDQAGLGDWFVDEGVWPDGLHPLVDHVHGLGMDFGLWFEPEMINLDSDLAREHPDWVFQTDHGPGLPSRYQHVLDLGHPAAYAFVLERMSTLVGEYRIAFIKWDHNRPLVDAGHSPDGSPGVHIHTEAVYRLMAELKARHPGLEIESCCGGGGRVDLGIIEHTDRVWVSDCIDAHERQRLVRWTGLLLPPELLGTHVGSGADHSTHRLLHLGFRAGTAMWGHLGVEWDLTTASSADLDTLAAWIAFHKEVRELLHTGDVVHADLPNPALLLEGVVATDRSDALYRLAALDLTVTWPAGRVRLPGLDPARDYHVSAQAPGDAAAATFPPGWGPSGVTLPGRVLREVGIQAPLLNPDQLVLLRARALPTAAVPV</sequence>
<comment type="caution">
    <text evidence="8">The sequence shown here is derived from an EMBL/GenBank/DDBJ whole genome shotgun (WGS) entry which is preliminary data.</text>
</comment>
<feature type="domain" description="Glycosyl hydrolase family 36 N-terminal" evidence="7">
    <location>
        <begin position="29"/>
        <end position="269"/>
    </location>
</feature>
<dbReference type="GO" id="GO:0016052">
    <property type="term" value="P:carbohydrate catabolic process"/>
    <property type="evidence" value="ECO:0007669"/>
    <property type="project" value="InterPro"/>
</dbReference>
<dbReference type="AlphaFoldDB" id="A0A934X6A3"/>
<organism evidence="8 9">
    <name type="scientific">Candidatus Phosphoribacter hodrii</name>
    <dbReference type="NCBI Taxonomy" id="2953743"/>
    <lineage>
        <taxon>Bacteria</taxon>
        <taxon>Bacillati</taxon>
        <taxon>Actinomycetota</taxon>
        <taxon>Actinomycetes</taxon>
        <taxon>Micrococcales</taxon>
        <taxon>Dermatophilaceae</taxon>
        <taxon>Candidatus Phosphoribacter</taxon>
    </lineage>
</organism>
<dbReference type="EC" id="3.2.1.22" evidence="2 5"/>